<comment type="caution">
    <text evidence="2">The sequence shown here is derived from an EMBL/GenBank/DDBJ whole genome shotgun (WGS) entry which is preliminary data.</text>
</comment>
<sequence>MDNKKVHLWLKINKNNYFIFIFFLVCFSIILSSTYLYAFSWDPNPPIPNDDPRWEKVRSLWNDHFEGKNIDELINALIPLKDAYPAKIEPIMLLARAHYFHARYVSNERKEHFEKSEQYALKACKMDPKNLYAIAILFETLCYSRDRDYIFNNYGNLIKSYAPIESAEALPDMKYPGWDNFKTLWLARIDIEKGKAAIAMVEKIASENPKDGMAQIWASRANYYVGEYYTCINEHDKGMPFYEKGIAYAKLARKLLPYSVPANYWYQLNRSRAVQFTSIFNKALYLMDILVPLYFCSRENSIYYFAGPALTLATMITNGGWVVEKGMNLVNITLEMDMNGLEIAEIIFPNYYYIPFARADLLAYKGKKAEALAILEKLIIRDPYVDQLVPENYGFIQLAKRLYNDIKQGKY</sequence>
<protein>
    <recommendedName>
        <fullName evidence="3">Tetratricopeptide repeat protein</fullName>
    </recommendedName>
</protein>
<dbReference type="AlphaFoldDB" id="A0A0W8FTP0"/>
<gene>
    <name evidence="2" type="ORF">ASZ90_005903</name>
</gene>
<proteinExistence type="predicted"/>
<dbReference type="InterPro" id="IPR011990">
    <property type="entry name" value="TPR-like_helical_dom_sf"/>
</dbReference>
<name>A0A0W8FTP0_9ZZZZ</name>
<feature type="transmembrane region" description="Helical" evidence="1">
    <location>
        <begin position="17"/>
        <end position="38"/>
    </location>
</feature>
<accession>A0A0W8FTP0</accession>
<keyword evidence="1" id="KW-0812">Transmembrane</keyword>
<evidence type="ECO:0000313" key="2">
    <source>
        <dbReference type="EMBL" id="KUG24269.1"/>
    </source>
</evidence>
<evidence type="ECO:0008006" key="3">
    <source>
        <dbReference type="Google" id="ProtNLM"/>
    </source>
</evidence>
<organism evidence="2">
    <name type="scientific">hydrocarbon metagenome</name>
    <dbReference type="NCBI Taxonomy" id="938273"/>
    <lineage>
        <taxon>unclassified sequences</taxon>
        <taxon>metagenomes</taxon>
        <taxon>ecological metagenomes</taxon>
    </lineage>
</organism>
<dbReference type="EMBL" id="LNQE01000853">
    <property type="protein sequence ID" value="KUG24269.1"/>
    <property type="molecule type" value="Genomic_DNA"/>
</dbReference>
<keyword evidence="1" id="KW-0472">Membrane</keyword>
<keyword evidence="1" id="KW-1133">Transmembrane helix</keyword>
<dbReference type="Gene3D" id="1.25.40.10">
    <property type="entry name" value="Tetratricopeptide repeat domain"/>
    <property type="match status" value="1"/>
</dbReference>
<reference evidence="2" key="1">
    <citation type="journal article" date="2015" name="Proc. Natl. Acad. Sci. U.S.A.">
        <title>Networks of energetic and metabolic interactions define dynamics in microbial communities.</title>
        <authorList>
            <person name="Embree M."/>
            <person name="Liu J.K."/>
            <person name="Al-Bassam M.M."/>
            <person name="Zengler K."/>
        </authorList>
    </citation>
    <scope>NUCLEOTIDE SEQUENCE</scope>
</reference>
<evidence type="ECO:0000256" key="1">
    <source>
        <dbReference type="SAM" id="Phobius"/>
    </source>
</evidence>